<dbReference type="InterPro" id="IPR050219">
    <property type="entry name" value="DnaG_primase"/>
</dbReference>
<evidence type="ECO:0000256" key="2">
    <source>
        <dbReference type="ARBA" id="ARBA00022515"/>
    </source>
</evidence>
<comment type="subunit">
    <text evidence="12">Monomer. Interacts with DnaB.</text>
</comment>
<dbReference type="InterPro" id="IPR013264">
    <property type="entry name" value="DNAG_N"/>
</dbReference>
<keyword evidence="7 12" id="KW-0863">Zinc-finger</keyword>
<dbReference type="SUPFAM" id="SSF56731">
    <property type="entry name" value="DNA primase core"/>
    <property type="match status" value="1"/>
</dbReference>
<evidence type="ECO:0000313" key="16">
    <source>
        <dbReference type="EMBL" id="CUT17018.1"/>
    </source>
</evidence>
<keyword evidence="6 12" id="KW-0479">Metal-binding</keyword>
<keyword evidence="1 12" id="KW-0240">DNA-directed RNA polymerase</keyword>
<dbReference type="Pfam" id="PF10410">
    <property type="entry name" value="DnaB_bind"/>
    <property type="match status" value="1"/>
</dbReference>
<dbReference type="PANTHER" id="PTHR30313">
    <property type="entry name" value="DNA PRIMASE"/>
    <property type="match status" value="1"/>
</dbReference>
<name>A0A0S4M2P6_9BURK</name>
<dbReference type="InterPro" id="IPR019475">
    <property type="entry name" value="DNA_primase_DnaB-bd"/>
</dbReference>
<dbReference type="HAMAP" id="MF_00974">
    <property type="entry name" value="DNA_primase_DnaG"/>
    <property type="match status" value="1"/>
</dbReference>
<dbReference type="STRING" id="1561003.Ark11_0159"/>
<evidence type="ECO:0000256" key="13">
    <source>
        <dbReference type="PIRNR" id="PIRNR002811"/>
    </source>
</evidence>
<dbReference type="Pfam" id="PF01807">
    <property type="entry name" value="Zn_ribbon_DnaG"/>
    <property type="match status" value="1"/>
</dbReference>
<comment type="domain">
    <text evidence="12">Contains an N-terminal zinc-binding domain, a central core domain that contains the primase activity, and a C-terminal DnaB-binding domain.</text>
</comment>
<keyword evidence="11 12" id="KW-0804">Transcription</keyword>
<evidence type="ECO:0000256" key="10">
    <source>
        <dbReference type="ARBA" id="ARBA00023125"/>
    </source>
</evidence>
<comment type="catalytic activity">
    <reaction evidence="12">
        <text>ssDNA + n NTP = ssDNA/pppN(pN)n-1 hybrid + (n-1) diphosphate.</text>
        <dbReference type="EC" id="2.7.7.101"/>
    </reaction>
</comment>
<keyword evidence="9" id="KW-0460">Magnesium</keyword>
<evidence type="ECO:0000256" key="11">
    <source>
        <dbReference type="ARBA" id="ARBA00023163"/>
    </source>
</evidence>
<dbReference type="GO" id="GO:0003677">
    <property type="term" value="F:DNA binding"/>
    <property type="evidence" value="ECO:0007669"/>
    <property type="project" value="UniProtKB-KW"/>
</dbReference>
<dbReference type="EMBL" id="LN906597">
    <property type="protein sequence ID" value="CUT17018.1"/>
    <property type="molecule type" value="Genomic_DNA"/>
</dbReference>
<dbReference type="Pfam" id="PF08275">
    <property type="entry name" value="DNAG_N"/>
    <property type="match status" value="1"/>
</dbReference>
<dbReference type="AlphaFoldDB" id="A0A0S4M2P6"/>
<keyword evidence="4 12" id="KW-0548">Nucleotidyltransferase</keyword>
<comment type="function">
    <text evidence="12 13">RNA polymerase that catalyzes the synthesis of short RNA molecules used as primers for DNA polymerase during DNA replication.</text>
</comment>
<keyword evidence="5 12" id="KW-0235">DNA replication</keyword>
<dbReference type="CDD" id="cd03364">
    <property type="entry name" value="TOPRIM_DnaG_primases"/>
    <property type="match status" value="1"/>
</dbReference>
<dbReference type="SMART" id="SM00493">
    <property type="entry name" value="TOPRIM"/>
    <property type="match status" value="1"/>
</dbReference>
<dbReference type="PANTHER" id="PTHR30313:SF2">
    <property type="entry name" value="DNA PRIMASE"/>
    <property type="match status" value="1"/>
</dbReference>
<dbReference type="InterPro" id="IPR034151">
    <property type="entry name" value="TOPRIM_DnaG_bac"/>
</dbReference>
<evidence type="ECO:0000256" key="1">
    <source>
        <dbReference type="ARBA" id="ARBA00022478"/>
    </source>
</evidence>
<evidence type="ECO:0000256" key="4">
    <source>
        <dbReference type="ARBA" id="ARBA00022695"/>
    </source>
</evidence>
<dbReference type="InterPro" id="IPR036977">
    <property type="entry name" value="DNA_primase_Znf_CHC2"/>
</dbReference>
<dbReference type="FunFam" id="3.90.580.10:FF:000001">
    <property type="entry name" value="DNA primase"/>
    <property type="match status" value="1"/>
</dbReference>
<dbReference type="SMART" id="SM00400">
    <property type="entry name" value="ZnF_CHCC"/>
    <property type="match status" value="1"/>
</dbReference>
<evidence type="ECO:0000256" key="14">
    <source>
        <dbReference type="PIRSR" id="PIRSR002811-1"/>
    </source>
</evidence>
<dbReference type="GO" id="GO:0003899">
    <property type="term" value="F:DNA-directed RNA polymerase activity"/>
    <property type="evidence" value="ECO:0007669"/>
    <property type="project" value="UniProtKB-UniRule"/>
</dbReference>
<sequence>MISEAFIQELLRRVDIVEVLRACLDIKRVGSNYVSCCPFHSDKTPSFTISPTKQFYHCFGCGAHGTAIGFLMKHYNLSFPEAVSRLASSVGMLVPTSTSASSSQKGDPESVLSPLLNKAVIFYKQHLSNSKSVIAYLSDRGLSSDTCQRFDLGFAPNSYQNLRAIFGKQYSSPDLKEAGLVSEGRNGSLYDRFRGRVMFPIRSVRGNFIGFGGRVLSENKQPKYLNSPDTTLFHKGHELYGLYHNMSFIRHERAAIVVEGYIDLLSLVQNGINNVVASLGTSCTTAQMKLLFRYADTVYYCFDGDAAGRKAALRVAESILPILVDGKQVYFLLLPEGEDPDSYVAKQGCDDFRNILFQSKPLSSFLIDDWRVRFQLDTVEGRAIMIHGLRETLLSINAPIFKISLMRELSVLTNIPEEQLLSITDAGRFSSSDTSSVVDYRGDSSNSKSYSANIRDNNRYRVPSLAQRIARLLLSKPREISNFAFPIQFLDIQDEDFCSLKDLILVLSELSPGSNLDDIHSLLVSHPRARWFSKVLSLDRIELSRDEWMAAFRESCLALEKYYLESKCDIFLEKISKKTIDSCEKDQFFLIMNRLQDLKSR</sequence>
<dbReference type="PIRSF" id="PIRSF002811">
    <property type="entry name" value="DnaG"/>
    <property type="match status" value="1"/>
</dbReference>
<dbReference type="OrthoDB" id="9803773at2"/>
<dbReference type="InterPro" id="IPR002694">
    <property type="entry name" value="Znf_CHC2"/>
</dbReference>
<dbReference type="SUPFAM" id="SSF57783">
    <property type="entry name" value="Zinc beta-ribbon"/>
    <property type="match status" value="1"/>
</dbReference>
<organism evidence="16 17">
    <name type="scientific">Candidatus Ichthyocystis hellenicum</name>
    <dbReference type="NCBI Taxonomy" id="1561003"/>
    <lineage>
        <taxon>Bacteria</taxon>
        <taxon>Pseudomonadati</taxon>
        <taxon>Pseudomonadota</taxon>
        <taxon>Betaproteobacteria</taxon>
        <taxon>Burkholderiales</taxon>
        <taxon>Candidatus Ichthyocystis</taxon>
    </lineage>
</organism>
<evidence type="ECO:0000256" key="9">
    <source>
        <dbReference type="ARBA" id="ARBA00022842"/>
    </source>
</evidence>
<dbReference type="GO" id="GO:1990077">
    <property type="term" value="C:primosome complex"/>
    <property type="evidence" value="ECO:0007669"/>
    <property type="project" value="UniProtKB-KW"/>
</dbReference>
<dbReference type="Gene3D" id="3.40.1360.10">
    <property type="match status" value="1"/>
</dbReference>
<dbReference type="Proteomes" id="UP000198651">
    <property type="component" value="Chromosome I"/>
</dbReference>
<keyword evidence="10 12" id="KW-0238">DNA-binding</keyword>
<keyword evidence="2 12" id="KW-0639">Primosome</keyword>
<dbReference type="Pfam" id="PF13155">
    <property type="entry name" value="Toprim_2"/>
    <property type="match status" value="1"/>
</dbReference>
<evidence type="ECO:0000256" key="12">
    <source>
        <dbReference type="HAMAP-Rule" id="MF_00974"/>
    </source>
</evidence>
<dbReference type="GO" id="GO:0008270">
    <property type="term" value="F:zinc ion binding"/>
    <property type="evidence" value="ECO:0007669"/>
    <property type="project" value="UniProtKB-UniRule"/>
</dbReference>
<protein>
    <recommendedName>
        <fullName evidence="12 13">DNA primase</fullName>
        <ecNumber evidence="12">2.7.7.101</ecNumber>
    </recommendedName>
</protein>
<proteinExistence type="inferred from homology"/>
<dbReference type="GO" id="GO:0005737">
    <property type="term" value="C:cytoplasm"/>
    <property type="evidence" value="ECO:0007669"/>
    <property type="project" value="TreeGrafter"/>
</dbReference>
<gene>
    <name evidence="12 16" type="primary">dnaG</name>
    <name evidence="16" type="ORF">Ark11_0159</name>
</gene>
<dbReference type="RefSeq" id="WP_092342587.1">
    <property type="nucleotide sequence ID" value="NZ_LN906597.1"/>
</dbReference>
<feature type="zinc finger region" description="CHC2-type" evidence="12 14">
    <location>
        <begin position="37"/>
        <end position="61"/>
    </location>
</feature>
<dbReference type="FunFam" id="3.40.1360.10:FF:000002">
    <property type="entry name" value="DNA primase"/>
    <property type="match status" value="1"/>
</dbReference>
<dbReference type="EC" id="2.7.7.101" evidence="12"/>
<keyword evidence="8 12" id="KW-0862">Zinc</keyword>
<keyword evidence="3 12" id="KW-0808">Transferase</keyword>
<comment type="cofactor">
    <cofactor evidence="12 13 14">
        <name>Zn(2+)</name>
        <dbReference type="ChEBI" id="CHEBI:29105"/>
    </cofactor>
    <text evidence="12 13 14">Binds 1 zinc ion per monomer.</text>
</comment>
<evidence type="ECO:0000256" key="7">
    <source>
        <dbReference type="ARBA" id="ARBA00022771"/>
    </source>
</evidence>
<dbReference type="GO" id="GO:0006269">
    <property type="term" value="P:DNA replication, synthesis of primer"/>
    <property type="evidence" value="ECO:0007669"/>
    <property type="project" value="UniProtKB-UniRule"/>
</dbReference>
<keyword evidence="17" id="KW-1185">Reference proteome</keyword>
<dbReference type="InterPro" id="IPR006295">
    <property type="entry name" value="DNA_primase_DnaG"/>
</dbReference>
<evidence type="ECO:0000313" key="17">
    <source>
        <dbReference type="Proteomes" id="UP000198651"/>
    </source>
</evidence>
<reference evidence="17" key="1">
    <citation type="submission" date="2015-11" db="EMBL/GenBank/DDBJ databases">
        <authorList>
            <person name="Seth-Smith H.M.B."/>
        </authorList>
    </citation>
    <scope>NUCLEOTIDE SEQUENCE [LARGE SCALE GENOMIC DNA]</scope>
    <source>
        <strain evidence="17">2013Ark11</strain>
    </source>
</reference>
<dbReference type="PATRIC" id="fig|1561003.3.peg.160"/>
<comment type="similarity">
    <text evidence="12 13">Belongs to the DnaG primase family.</text>
</comment>
<evidence type="ECO:0000256" key="8">
    <source>
        <dbReference type="ARBA" id="ARBA00022833"/>
    </source>
</evidence>
<feature type="domain" description="Toprim" evidence="15">
    <location>
        <begin position="253"/>
        <end position="335"/>
    </location>
</feature>
<dbReference type="InterPro" id="IPR030846">
    <property type="entry name" value="DnaG_bac"/>
</dbReference>
<evidence type="ECO:0000256" key="6">
    <source>
        <dbReference type="ARBA" id="ARBA00022723"/>
    </source>
</evidence>
<dbReference type="InterPro" id="IPR037068">
    <property type="entry name" value="DNA_primase_core_N_sf"/>
</dbReference>
<dbReference type="InterPro" id="IPR006171">
    <property type="entry name" value="TOPRIM_dom"/>
</dbReference>
<accession>A0A0S4M2P6</accession>
<dbReference type="GO" id="GO:0000428">
    <property type="term" value="C:DNA-directed RNA polymerase complex"/>
    <property type="evidence" value="ECO:0007669"/>
    <property type="project" value="UniProtKB-KW"/>
</dbReference>
<evidence type="ECO:0000256" key="5">
    <source>
        <dbReference type="ARBA" id="ARBA00022705"/>
    </source>
</evidence>
<dbReference type="PROSITE" id="PS50880">
    <property type="entry name" value="TOPRIM"/>
    <property type="match status" value="1"/>
</dbReference>
<evidence type="ECO:0000256" key="3">
    <source>
        <dbReference type="ARBA" id="ARBA00022679"/>
    </source>
</evidence>
<dbReference type="Gene3D" id="3.90.980.10">
    <property type="entry name" value="DNA primase, catalytic core, N-terminal domain"/>
    <property type="match status" value="1"/>
</dbReference>
<evidence type="ECO:0000259" key="15">
    <source>
        <dbReference type="PROSITE" id="PS50880"/>
    </source>
</evidence>
<dbReference type="NCBIfam" id="TIGR01391">
    <property type="entry name" value="dnaG"/>
    <property type="match status" value="1"/>
</dbReference>
<dbReference type="Gene3D" id="3.90.580.10">
    <property type="entry name" value="Zinc finger, CHC2-type domain"/>
    <property type="match status" value="1"/>
</dbReference>